<proteinExistence type="predicted"/>
<keyword evidence="2" id="KW-1185">Reference proteome</keyword>
<accession>A0ABS9BPP2</accession>
<organism evidence="1 2">
    <name type="scientific">Mariniradius sediminis</name>
    <dbReference type="NCBI Taxonomy" id="2909237"/>
    <lineage>
        <taxon>Bacteria</taxon>
        <taxon>Pseudomonadati</taxon>
        <taxon>Bacteroidota</taxon>
        <taxon>Cytophagia</taxon>
        <taxon>Cytophagales</taxon>
        <taxon>Cyclobacteriaceae</taxon>
        <taxon>Mariniradius</taxon>
    </lineage>
</organism>
<sequence length="190" mass="22476">MNKLIFLTFLFIPFRIFAQVNYEEIRSKVFYSADFDTINESILIIHKRFAIVIFKQSEMDSMVQATRNSAKLESFRSFERHDHLMSLLNENHQKISLTDYWFDYSDSERKEMFGHSNYSNPDKAILEQLFFVGGDLILGGKVMIIDSKEKKIVKSKMKIKRVKGLFGTRYVEFRLPNKKAFWRIMTSLGE</sequence>
<protein>
    <submittedName>
        <fullName evidence="1">Uncharacterized protein</fullName>
    </submittedName>
</protein>
<dbReference type="Proteomes" id="UP001201449">
    <property type="component" value="Unassembled WGS sequence"/>
</dbReference>
<evidence type="ECO:0000313" key="1">
    <source>
        <dbReference type="EMBL" id="MCF1749789.1"/>
    </source>
</evidence>
<comment type="caution">
    <text evidence="1">The sequence shown here is derived from an EMBL/GenBank/DDBJ whole genome shotgun (WGS) entry which is preliminary data.</text>
</comment>
<gene>
    <name evidence="1" type="ORF">L0U89_01795</name>
</gene>
<dbReference type="RefSeq" id="WP_234859942.1">
    <property type="nucleotide sequence ID" value="NZ_JAKEVZ010000001.1"/>
</dbReference>
<dbReference type="EMBL" id="JAKEVZ010000001">
    <property type="protein sequence ID" value="MCF1749789.1"/>
    <property type="molecule type" value="Genomic_DNA"/>
</dbReference>
<name>A0ABS9BPP2_9BACT</name>
<reference evidence="1 2" key="1">
    <citation type="submission" date="2022-01" db="EMBL/GenBank/DDBJ databases">
        <title>Mariniradius saccharolyticus sp. nov., isolated from sediment of a river.</title>
        <authorList>
            <person name="Liu H."/>
        </authorList>
    </citation>
    <scope>NUCLEOTIDE SEQUENCE [LARGE SCALE GENOMIC DNA]</scope>
    <source>
        <strain evidence="1 2">RY-2</strain>
    </source>
</reference>
<evidence type="ECO:0000313" key="2">
    <source>
        <dbReference type="Proteomes" id="UP001201449"/>
    </source>
</evidence>